<name>A0A512RFM8_9BACT</name>
<reference evidence="8 9" key="1">
    <citation type="submission" date="2019-07" db="EMBL/GenBank/DDBJ databases">
        <title>Whole genome shotgun sequence of Chitinophaga cymbidii NBRC 109752.</title>
        <authorList>
            <person name="Hosoyama A."/>
            <person name="Uohara A."/>
            <person name="Ohji S."/>
            <person name="Ichikawa N."/>
        </authorList>
    </citation>
    <scope>NUCLEOTIDE SEQUENCE [LARGE SCALE GENOMIC DNA]</scope>
    <source>
        <strain evidence="8 9">NBRC 109752</strain>
    </source>
</reference>
<evidence type="ECO:0000259" key="7">
    <source>
        <dbReference type="Pfam" id="PF14322"/>
    </source>
</evidence>
<proteinExistence type="inferred from homology"/>
<sequence length="413" mass="47004">MLDYALVINSNSPSLGEESSDDFYMEDAVYSSLDVKTRNSYIWKRDIFEGIGGVIDWNSPYQQVFYANIILDQLNSVKDIEKNTLEFNRIKGAALFLRSYAFCDLLQTFALPFDESTAETDLGVPLKLSSDVNIKPERASIQHCYDQIINDLVAAENLMTNNVDYDHPNRASKPAVFALLSRIYHYMRKYELSEQYATKCLNIYNNIVDFNSLNTSASNPFGGVKAEGMIYLNKINPGLLFHSLRSNAIIDSSLYMSYDDNDLRKSVLFIIRNNKPFRKTSMGGSGAYFTGLSTEEVILNRAECYARSGKHDLAMKDLNDLLVNRYKADEFSELTASSASEALGLILKERRKELVFRGIRWSDIRRLNKEGANITLRRIIAGVEYTLPPNDKRYALPIPPDEMLLNPMPQNER</sequence>
<dbReference type="Gene3D" id="1.25.40.390">
    <property type="match status" value="1"/>
</dbReference>
<dbReference type="Pfam" id="PF07980">
    <property type="entry name" value="SusD_RagB"/>
    <property type="match status" value="1"/>
</dbReference>
<evidence type="ECO:0000256" key="2">
    <source>
        <dbReference type="ARBA" id="ARBA00006275"/>
    </source>
</evidence>
<dbReference type="InterPro" id="IPR033985">
    <property type="entry name" value="SusD-like_N"/>
</dbReference>
<comment type="similarity">
    <text evidence="2">Belongs to the SusD family.</text>
</comment>
<gene>
    <name evidence="8" type="ORF">CCY01nite_07760</name>
</gene>
<dbReference type="AlphaFoldDB" id="A0A512RFM8"/>
<evidence type="ECO:0000256" key="3">
    <source>
        <dbReference type="ARBA" id="ARBA00022729"/>
    </source>
</evidence>
<evidence type="ECO:0000256" key="5">
    <source>
        <dbReference type="ARBA" id="ARBA00023237"/>
    </source>
</evidence>
<evidence type="ECO:0000256" key="4">
    <source>
        <dbReference type="ARBA" id="ARBA00023136"/>
    </source>
</evidence>
<dbReference type="InterPro" id="IPR011990">
    <property type="entry name" value="TPR-like_helical_dom_sf"/>
</dbReference>
<evidence type="ECO:0000313" key="8">
    <source>
        <dbReference type="EMBL" id="GEP94516.1"/>
    </source>
</evidence>
<feature type="domain" description="SusD-like N-terminal" evidence="7">
    <location>
        <begin position="54"/>
        <end position="184"/>
    </location>
</feature>
<keyword evidence="4" id="KW-0472">Membrane</keyword>
<comment type="subcellular location">
    <subcellularLocation>
        <location evidence="1">Cell outer membrane</location>
    </subcellularLocation>
</comment>
<dbReference type="Pfam" id="PF14322">
    <property type="entry name" value="SusD-like_3"/>
    <property type="match status" value="1"/>
</dbReference>
<protein>
    <submittedName>
        <fullName evidence="8">Membrane protein</fullName>
    </submittedName>
</protein>
<evidence type="ECO:0000313" key="9">
    <source>
        <dbReference type="Proteomes" id="UP000321436"/>
    </source>
</evidence>
<keyword evidence="5" id="KW-0998">Cell outer membrane</keyword>
<dbReference type="Proteomes" id="UP000321436">
    <property type="component" value="Unassembled WGS sequence"/>
</dbReference>
<comment type="caution">
    <text evidence="8">The sequence shown here is derived from an EMBL/GenBank/DDBJ whole genome shotgun (WGS) entry which is preliminary data.</text>
</comment>
<evidence type="ECO:0000259" key="6">
    <source>
        <dbReference type="Pfam" id="PF07980"/>
    </source>
</evidence>
<evidence type="ECO:0000256" key="1">
    <source>
        <dbReference type="ARBA" id="ARBA00004442"/>
    </source>
</evidence>
<accession>A0A512RFM8</accession>
<dbReference type="SUPFAM" id="SSF48452">
    <property type="entry name" value="TPR-like"/>
    <property type="match status" value="1"/>
</dbReference>
<keyword evidence="3" id="KW-0732">Signal</keyword>
<organism evidence="8 9">
    <name type="scientific">Chitinophaga cymbidii</name>
    <dbReference type="NCBI Taxonomy" id="1096750"/>
    <lineage>
        <taxon>Bacteria</taxon>
        <taxon>Pseudomonadati</taxon>
        <taxon>Bacteroidota</taxon>
        <taxon>Chitinophagia</taxon>
        <taxon>Chitinophagales</taxon>
        <taxon>Chitinophagaceae</taxon>
        <taxon>Chitinophaga</taxon>
    </lineage>
</organism>
<dbReference type="EMBL" id="BKAU01000001">
    <property type="protein sequence ID" value="GEP94516.1"/>
    <property type="molecule type" value="Genomic_DNA"/>
</dbReference>
<dbReference type="InterPro" id="IPR012944">
    <property type="entry name" value="SusD_RagB_dom"/>
</dbReference>
<keyword evidence="9" id="KW-1185">Reference proteome</keyword>
<feature type="domain" description="RagB/SusD" evidence="6">
    <location>
        <begin position="278"/>
        <end position="407"/>
    </location>
</feature>
<dbReference type="GO" id="GO:0009279">
    <property type="term" value="C:cell outer membrane"/>
    <property type="evidence" value="ECO:0007669"/>
    <property type="project" value="UniProtKB-SubCell"/>
</dbReference>